<reference evidence="2" key="1">
    <citation type="submission" date="2018-05" db="EMBL/GenBank/DDBJ databases">
        <authorList>
            <person name="Lanie J.A."/>
            <person name="Ng W.-L."/>
            <person name="Kazmierczak K.M."/>
            <person name="Andrzejewski T.M."/>
            <person name="Davidsen T.M."/>
            <person name="Wayne K.J."/>
            <person name="Tettelin H."/>
            <person name="Glass J.I."/>
            <person name="Rusch D."/>
            <person name="Podicherti R."/>
            <person name="Tsui H.-C.T."/>
            <person name="Winkler M.E."/>
        </authorList>
    </citation>
    <scope>NUCLEOTIDE SEQUENCE</scope>
</reference>
<evidence type="ECO:0000313" key="2">
    <source>
        <dbReference type="EMBL" id="SVA05320.1"/>
    </source>
</evidence>
<organism evidence="2">
    <name type="scientific">marine metagenome</name>
    <dbReference type="NCBI Taxonomy" id="408172"/>
    <lineage>
        <taxon>unclassified sequences</taxon>
        <taxon>metagenomes</taxon>
        <taxon>ecological metagenomes</taxon>
    </lineage>
</organism>
<name>A0A381SMR6_9ZZZZ</name>
<gene>
    <name evidence="2" type="ORF">METZ01_LOCUS58174</name>
</gene>
<protein>
    <submittedName>
        <fullName evidence="2">Uncharacterized protein</fullName>
    </submittedName>
</protein>
<evidence type="ECO:0000256" key="1">
    <source>
        <dbReference type="SAM" id="MobiDB-lite"/>
    </source>
</evidence>
<dbReference type="AlphaFoldDB" id="A0A381SMR6"/>
<proteinExistence type="predicted"/>
<feature type="region of interest" description="Disordered" evidence="1">
    <location>
        <begin position="58"/>
        <end position="104"/>
    </location>
</feature>
<sequence>MPPRYAYWTIVLDTGVRTSFRSATRNELVTTLHQIRRKDPKAELKWFAQGRLWESPTEAQAARVRRSTKFAKLARNPRATREVMKRKGGPSRPGRTNGKHSRNR</sequence>
<accession>A0A381SMR6</accession>
<dbReference type="EMBL" id="UINC01003325">
    <property type="protein sequence ID" value="SVA05320.1"/>
    <property type="molecule type" value="Genomic_DNA"/>
</dbReference>